<comment type="caution">
    <text evidence="7">The sequence shown here is derived from an EMBL/GenBank/DDBJ whole genome shotgun (WGS) entry which is preliminary data.</text>
</comment>
<keyword evidence="3 5" id="KW-0964">Secreted</keyword>
<dbReference type="EMBL" id="JASMQC010000030">
    <property type="protein sequence ID" value="KAK1932253.1"/>
    <property type="molecule type" value="Genomic_DNA"/>
</dbReference>
<dbReference type="AlphaFoldDB" id="A0AAD9G5N9"/>
<feature type="signal peptide" evidence="5">
    <location>
        <begin position="1"/>
        <end position="24"/>
    </location>
</feature>
<evidence type="ECO:0000256" key="4">
    <source>
        <dbReference type="ARBA" id="ARBA00022729"/>
    </source>
</evidence>
<accession>A0AAD9G5N9</accession>
<comment type="similarity">
    <text evidence="2 5">Belongs to the RxLR effector family.</text>
</comment>
<evidence type="ECO:0000256" key="2">
    <source>
        <dbReference type="ARBA" id="ARBA00010400"/>
    </source>
</evidence>
<reference evidence="7" key="1">
    <citation type="submission" date="2023-08" db="EMBL/GenBank/DDBJ databases">
        <title>Reference Genome Resource for the Citrus Pathogen Phytophthora citrophthora.</title>
        <authorList>
            <person name="Moller H."/>
            <person name="Coetzee B."/>
            <person name="Rose L.J."/>
            <person name="Van Niekerk J.M."/>
        </authorList>
    </citation>
    <scope>NUCLEOTIDE SEQUENCE</scope>
    <source>
        <strain evidence="7">STE-U-9442</strain>
    </source>
</reference>
<sequence length="147" mass="16009">MRLSQVLVIAVASFLFASDSVAVATSNQAKISKIVQSSPSQRLLRSDKYLVLDEKDQSEDSVDVKERGFTTPDEEDLEERSPLSPAQVTKLENIAKGWKTTYASVAMGTSGISAEKVNALLKLRDAYISGSKRAKLAAKLAVYRASR</sequence>
<keyword evidence="8" id="KW-1185">Reference proteome</keyword>
<evidence type="ECO:0000256" key="1">
    <source>
        <dbReference type="ARBA" id="ARBA00004613"/>
    </source>
</evidence>
<comment type="subcellular location">
    <subcellularLocation>
        <location evidence="1 5">Secreted</location>
    </subcellularLocation>
</comment>
<evidence type="ECO:0000313" key="8">
    <source>
        <dbReference type="Proteomes" id="UP001259832"/>
    </source>
</evidence>
<feature type="region of interest" description="Disordered" evidence="6">
    <location>
        <begin position="55"/>
        <end position="83"/>
    </location>
</feature>
<evidence type="ECO:0000256" key="6">
    <source>
        <dbReference type="SAM" id="MobiDB-lite"/>
    </source>
</evidence>
<comment type="function">
    <text evidence="5">Effector that suppresses plant defense responses during pathogen infection.</text>
</comment>
<dbReference type="Pfam" id="PF16810">
    <property type="entry name" value="RXLR"/>
    <property type="match status" value="1"/>
</dbReference>
<evidence type="ECO:0000256" key="3">
    <source>
        <dbReference type="ARBA" id="ARBA00022525"/>
    </source>
</evidence>
<evidence type="ECO:0000313" key="7">
    <source>
        <dbReference type="EMBL" id="KAK1932253.1"/>
    </source>
</evidence>
<evidence type="ECO:0000256" key="5">
    <source>
        <dbReference type="RuleBase" id="RU367124"/>
    </source>
</evidence>
<feature type="chain" id="PRO_5041899247" description="RxLR effector protein" evidence="5">
    <location>
        <begin position="25"/>
        <end position="147"/>
    </location>
</feature>
<comment type="domain">
    <text evidence="5">The RxLR-dEER motif acts to carry the protein into the host cell cytoplasm through binding to cell surface phosphatidylinositol-3-phosphate.</text>
</comment>
<dbReference type="InterPro" id="IPR031825">
    <property type="entry name" value="RXLR"/>
</dbReference>
<gene>
    <name evidence="7" type="ORF">P3T76_012247</name>
</gene>
<dbReference type="Proteomes" id="UP001259832">
    <property type="component" value="Unassembled WGS sequence"/>
</dbReference>
<keyword evidence="4 5" id="KW-0732">Signal</keyword>
<proteinExistence type="inferred from homology"/>
<protein>
    <recommendedName>
        <fullName evidence="5">RxLR effector protein</fullName>
    </recommendedName>
</protein>
<name>A0AAD9G5N9_9STRA</name>
<organism evidence="7 8">
    <name type="scientific">Phytophthora citrophthora</name>
    <dbReference type="NCBI Taxonomy" id="4793"/>
    <lineage>
        <taxon>Eukaryota</taxon>
        <taxon>Sar</taxon>
        <taxon>Stramenopiles</taxon>
        <taxon>Oomycota</taxon>
        <taxon>Peronosporomycetes</taxon>
        <taxon>Peronosporales</taxon>
        <taxon>Peronosporaceae</taxon>
        <taxon>Phytophthora</taxon>
    </lineage>
</organism>